<feature type="transmembrane region" description="Helical" evidence="5">
    <location>
        <begin position="28"/>
        <end position="48"/>
    </location>
</feature>
<gene>
    <name evidence="6" type="ORF">GCM10023144_30500</name>
</gene>
<keyword evidence="3 5" id="KW-1133">Transmembrane helix</keyword>
<feature type="transmembrane region" description="Helical" evidence="5">
    <location>
        <begin position="201"/>
        <end position="221"/>
    </location>
</feature>
<keyword evidence="4 5" id="KW-0472">Membrane</keyword>
<evidence type="ECO:0000256" key="3">
    <source>
        <dbReference type="ARBA" id="ARBA00022989"/>
    </source>
</evidence>
<dbReference type="PANTHER" id="PTHR30249:SF16">
    <property type="entry name" value="INNER MEMBRANE PROTEIN"/>
    <property type="match status" value="1"/>
</dbReference>
<dbReference type="Pfam" id="PF04172">
    <property type="entry name" value="LrgB"/>
    <property type="match status" value="1"/>
</dbReference>
<organism evidence="6 7">
    <name type="scientific">Pigmentiphaga soli</name>
    <dbReference type="NCBI Taxonomy" id="1007095"/>
    <lineage>
        <taxon>Bacteria</taxon>
        <taxon>Pseudomonadati</taxon>
        <taxon>Pseudomonadota</taxon>
        <taxon>Betaproteobacteria</taxon>
        <taxon>Burkholderiales</taxon>
        <taxon>Alcaligenaceae</taxon>
        <taxon>Pigmentiphaga</taxon>
    </lineage>
</organism>
<evidence type="ECO:0000256" key="4">
    <source>
        <dbReference type="ARBA" id="ARBA00023136"/>
    </source>
</evidence>
<protein>
    <submittedName>
        <fullName evidence="6">LrgB family protein</fullName>
    </submittedName>
</protein>
<proteinExistence type="predicted"/>
<dbReference type="PANTHER" id="PTHR30249">
    <property type="entry name" value="PUTATIVE SEROTONIN TRANSPORTER"/>
    <property type="match status" value="1"/>
</dbReference>
<feature type="transmembrane region" description="Helical" evidence="5">
    <location>
        <begin position="147"/>
        <end position="168"/>
    </location>
</feature>
<name>A0ABP8HA55_9BURK</name>
<accession>A0ABP8HA55</accession>
<dbReference type="Proteomes" id="UP001501671">
    <property type="component" value="Unassembled WGS sequence"/>
</dbReference>
<keyword evidence="7" id="KW-1185">Reference proteome</keyword>
<comment type="caution">
    <text evidence="6">The sequence shown here is derived from an EMBL/GenBank/DDBJ whole genome shotgun (WGS) entry which is preliminary data.</text>
</comment>
<evidence type="ECO:0000256" key="1">
    <source>
        <dbReference type="ARBA" id="ARBA00004141"/>
    </source>
</evidence>
<evidence type="ECO:0000313" key="7">
    <source>
        <dbReference type="Proteomes" id="UP001501671"/>
    </source>
</evidence>
<evidence type="ECO:0000256" key="2">
    <source>
        <dbReference type="ARBA" id="ARBA00022692"/>
    </source>
</evidence>
<keyword evidence="2 5" id="KW-0812">Transmembrane</keyword>
<comment type="subcellular location">
    <subcellularLocation>
        <location evidence="1">Membrane</location>
        <topology evidence="1">Multi-pass membrane protein</topology>
    </subcellularLocation>
</comment>
<feature type="transmembrane region" description="Helical" evidence="5">
    <location>
        <begin position="89"/>
        <end position="109"/>
    </location>
</feature>
<sequence length="226" mass="24028">MGMAVFCVLATLALFYPNKYLYRRWPRLWFNPILLTPAALAALLWAAHIPLDEYLSDTHWLLWCLGPATVGFAVPIYQHRALIREHWAALLAGTVAGVTMAVGSSWLLARAAGLPGEVANSLLVRSISTPFAMGIAERVGGKADLTAMFVVLTGVAGIVTGELVLALLPRRSGLARGASYGAAAHALGTVKAREFGEPAGVMASLLMIFSGLLTTLLAPLIRHLAT</sequence>
<feature type="transmembrane region" description="Helical" evidence="5">
    <location>
        <begin position="60"/>
        <end position="77"/>
    </location>
</feature>
<dbReference type="EMBL" id="BAABFO010000014">
    <property type="protein sequence ID" value="GAA4336288.1"/>
    <property type="molecule type" value="Genomic_DNA"/>
</dbReference>
<evidence type="ECO:0000256" key="5">
    <source>
        <dbReference type="SAM" id="Phobius"/>
    </source>
</evidence>
<evidence type="ECO:0000313" key="6">
    <source>
        <dbReference type="EMBL" id="GAA4336288.1"/>
    </source>
</evidence>
<reference evidence="7" key="1">
    <citation type="journal article" date="2019" name="Int. J. Syst. Evol. Microbiol.">
        <title>The Global Catalogue of Microorganisms (GCM) 10K type strain sequencing project: providing services to taxonomists for standard genome sequencing and annotation.</title>
        <authorList>
            <consortium name="The Broad Institute Genomics Platform"/>
            <consortium name="The Broad Institute Genome Sequencing Center for Infectious Disease"/>
            <person name="Wu L."/>
            <person name="Ma J."/>
        </authorList>
    </citation>
    <scope>NUCLEOTIDE SEQUENCE [LARGE SCALE GENOMIC DNA]</scope>
    <source>
        <strain evidence="7">JCM 17666</strain>
    </source>
</reference>
<dbReference type="InterPro" id="IPR007300">
    <property type="entry name" value="CidB/LrgB"/>
</dbReference>